<dbReference type="PANTHER" id="PTHR11746">
    <property type="entry name" value="O-METHYLTRANSFERASE"/>
    <property type="match status" value="1"/>
</dbReference>
<evidence type="ECO:0000313" key="7">
    <source>
        <dbReference type="EMBL" id="KAF7831186.1"/>
    </source>
</evidence>
<comment type="caution">
    <text evidence="7">The sequence shown here is derived from an EMBL/GenBank/DDBJ whole genome shotgun (WGS) entry which is preliminary data.</text>
</comment>
<evidence type="ECO:0000259" key="6">
    <source>
        <dbReference type="Pfam" id="PF08100"/>
    </source>
</evidence>
<dbReference type="Pfam" id="PF08100">
    <property type="entry name" value="Dimerisation"/>
    <property type="match status" value="1"/>
</dbReference>
<keyword evidence="1 7" id="KW-0489">Methyltransferase</keyword>
<evidence type="ECO:0000256" key="4">
    <source>
        <dbReference type="PIRSR" id="PIRSR005739-1"/>
    </source>
</evidence>
<organism evidence="7 8">
    <name type="scientific">Senna tora</name>
    <dbReference type="NCBI Taxonomy" id="362788"/>
    <lineage>
        <taxon>Eukaryota</taxon>
        <taxon>Viridiplantae</taxon>
        <taxon>Streptophyta</taxon>
        <taxon>Embryophyta</taxon>
        <taxon>Tracheophyta</taxon>
        <taxon>Spermatophyta</taxon>
        <taxon>Magnoliopsida</taxon>
        <taxon>eudicotyledons</taxon>
        <taxon>Gunneridae</taxon>
        <taxon>Pentapetalae</taxon>
        <taxon>rosids</taxon>
        <taxon>fabids</taxon>
        <taxon>Fabales</taxon>
        <taxon>Fabaceae</taxon>
        <taxon>Caesalpinioideae</taxon>
        <taxon>Cassia clade</taxon>
        <taxon>Senna</taxon>
    </lineage>
</organism>
<feature type="domain" description="O-methyltransferase C-terminal" evidence="5">
    <location>
        <begin position="109"/>
        <end position="317"/>
    </location>
</feature>
<dbReference type="PIRSF" id="PIRSF005739">
    <property type="entry name" value="O-mtase"/>
    <property type="match status" value="1"/>
</dbReference>
<dbReference type="InterPro" id="IPR001077">
    <property type="entry name" value="COMT_C"/>
</dbReference>
<evidence type="ECO:0000256" key="1">
    <source>
        <dbReference type="ARBA" id="ARBA00022603"/>
    </source>
</evidence>
<evidence type="ECO:0000259" key="5">
    <source>
        <dbReference type="Pfam" id="PF00891"/>
    </source>
</evidence>
<dbReference type="SUPFAM" id="SSF46785">
    <property type="entry name" value="Winged helix' DNA-binding domain"/>
    <property type="match status" value="1"/>
</dbReference>
<dbReference type="GO" id="GO:0046983">
    <property type="term" value="F:protein dimerization activity"/>
    <property type="evidence" value="ECO:0007669"/>
    <property type="project" value="InterPro"/>
</dbReference>
<dbReference type="Gene3D" id="3.40.50.150">
    <property type="entry name" value="Vaccinia Virus protein VP39"/>
    <property type="match status" value="1"/>
</dbReference>
<dbReference type="InterPro" id="IPR012967">
    <property type="entry name" value="COMT_dimerisation"/>
</dbReference>
<sequence>MDSHQSVDDDDHPFLIAYNMAMSMMLPAVLKAAIELKLFDIIEREGKGMMSPSQIASHIPISPYPNLTLKLDRMLRLLASHSLLTCSLQTDDDERSYGLSPAGKYFVSNFKEAILDEGSDLFKKIHGKYSSLYHYLETSDGAELRKDFHISMTDLSIMQMEKVLEAYQGFEGISTLIDVGGSNGMCLNMILSKYPSIKAINFDLPQVVQHAPSYPGIEHVGGNMLESIPKGADAIMLKHVCHNWEDAKCLEFLKNCYEALEEKGKVIVIDLITPEVPDSSTGSNHVSSLDNFMFFTPGGRERTLREFQFLCKSAAFSNFHLACTFYSVYGVMEFHK</sequence>
<evidence type="ECO:0000313" key="8">
    <source>
        <dbReference type="Proteomes" id="UP000634136"/>
    </source>
</evidence>
<dbReference type="InterPro" id="IPR016461">
    <property type="entry name" value="COMT-like"/>
</dbReference>
<dbReference type="GO" id="GO:0008171">
    <property type="term" value="F:O-methyltransferase activity"/>
    <property type="evidence" value="ECO:0007669"/>
    <property type="project" value="InterPro"/>
</dbReference>
<evidence type="ECO:0000256" key="3">
    <source>
        <dbReference type="ARBA" id="ARBA00022691"/>
    </source>
</evidence>
<dbReference type="InterPro" id="IPR029063">
    <property type="entry name" value="SAM-dependent_MTases_sf"/>
</dbReference>
<keyword evidence="3" id="KW-0949">S-adenosyl-L-methionine</keyword>
<dbReference type="PROSITE" id="PS51683">
    <property type="entry name" value="SAM_OMT_II"/>
    <property type="match status" value="1"/>
</dbReference>
<dbReference type="GO" id="GO:0008757">
    <property type="term" value="F:S-adenosylmethionine-dependent methyltransferase activity"/>
    <property type="evidence" value="ECO:0007669"/>
    <property type="project" value="UniProtKB-ARBA"/>
</dbReference>
<dbReference type="InterPro" id="IPR036388">
    <property type="entry name" value="WH-like_DNA-bd_sf"/>
</dbReference>
<dbReference type="SUPFAM" id="SSF53335">
    <property type="entry name" value="S-adenosyl-L-methionine-dependent methyltransferases"/>
    <property type="match status" value="1"/>
</dbReference>
<protein>
    <submittedName>
        <fullName evidence="7">Isoliquiritigenin 2'-O-methyltransferase</fullName>
    </submittedName>
</protein>
<dbReference type="Pfam" id="PF00891">
    <property type="entry name" value="Methyltransf_2"/>
    <property type="match status" value="1"/>
</dbReference>
<gene>
    <name evidence="7" type="ORF">G2W53_013519</name>
</gene>
<proteinExistence type="predicted"/>
<feature type="domain" description="O-methyltransferase dimerisation" evidence="6">
    <location>
        <begin position="21"/>
        <end position="108"/>
    </location>
</feature>
<dbReference type="FunFam" id="1.10.10.10:FF:000357">
    <property type="entry name" value="Caffeic acid 3-O-methyltransferase"/>
    <property type="match status" value="1"/>
</dbReference>
<dbReference type="CDD" id="cd02440">
    <property type="entry name" value="AdoMet_MTases"/>
    <property type="match status" value="1"/>
</dbReference>
<name>A0A834WS85_9FABA</name>
<dbReference type="EMBL" id="JAAIUW010000005">
    <property type="protein sequence ID" value="KAF7831186.1"/>
    <property type="molecule type" value="Genomic_DNA"/>
</dbReference>
<feature type="active site" description="Proton acceptor" evidence="4">
    <location>
        <position position="242"/>
    </location>
</feature>
<keyword evidence="8" id="KW-1185">Reference proteome</keyword>
<dbReference type="Gene3D" id="1.10.10.10">
    <property type="entry name" value="Winged helix-like DNA-binding domain superfamily/Winged helix DNA-binding domain"/>
    <property type="match status" value="1"/>
</dbReference>
<evidence type="ECO:0000256" key="2">
    <source>
        <dbReference type="ARBA" id="ARBA00022679"/>
    </source>
</evidence>
<reference evidence="7" key="1">
    <citation type="submission" date="2020-09" db="EMBL/GenBank/DDBJ databases">
        <title>Genome-Enabled Discovery of Anthraquinone Biosynthesis in Senna tora.</title>
        <authorList>
            <person name="Kang S.-H."/>
            <person name="Pandey R.P."/>
            <person name="Lee C.-M."/>
            <person name="Sim J.-S."/>
            <person name="Jeong J.-T."/>
            <person name="Choi B.-S."/>
            <person name="Jung M."/>
            <person name="Ginzburg D."/>
            <person name="Zhao K."/>
            <person name="Won S.Y."/>
            <person name="Oh T.-J."/>
            <person name="Yu Y."/>
            <person name="Kim N.-H."/>
            <person name="Lee O.R."/>
            <person name="Lee T.-H."/>
            <person name="Bashyal P."/>
            <person name="Kim T.-S."/>
            <person name="Lee W.-H."/>
            <person name="Kawkins C."/>
            <person name="Kim C.-K."/>
            <person name="Kim J.S."/>
            <person name="Ahn B.O."/>
            <person name="Rhee S.Y."/>
            <person name="Sohng J.K."/>
        </authorList>
    </citation>
    <scope>NUCLEOTIDE SEQUENCE</scope>
    <source>
        <tissue evidence="7">Leaf</tissue>
    </source>
</reference>
<dbReference type="GO" id="GO:0032259">
    <property type="term" value="P:methylation"/>
    <property type="evidence" value="ECO:0007669"/>
    <property type="project" value="UniProtKB-KW"/>
</dbReference>
<dbReference type="Proteomes" id="UP000634136">
    <property type="component" value="Unassembled WGS sequence"/>
</dbReference>
<dbReference type="OrthoDB" id="1423645at2759"/>
<accession>A0A834WS85</accession>
<dbReference type="AlphaFoldDB" id="A0A834WS85"/>
<dbReference type="InterPro" id="IPR036390">
    <property type="entry name" value="WH_DNA-bd_sf"/>
</dbReference>
<keyword evidence="2 7" id="KW-0808">Transferase</keyword>